<sequence>MILSGDASGCFPEPPPQAATPLAADPQVATMDFETHRRLAEGPSLPEDDADVLERVRIASRRWATSRDFETGFSCNGWQEFQAFNGVLRRWKDKEERRKNRPKRERPPRDDTIPPDQADTEPPSDYSSDSDDGSFEEPAAKRPRTDIPKGLPTEPSVSPWVIRIQADPPWIAPRKGDKVIAPGVPNDGTHAAPYPPPRPTAGHAPAQRLQRPLPARARQLANSRREKTPTPPHREQTPTPALCELLGSATIGLGGLAGRGLLRHRTDE</sequence>
<feature type="region of interest" description="Disordered" evidence="1">
    <location>
        <begin position="1"/>
        <end position="24"/>
    </location>
</feature>
<dbReference type="Proteomes" id="UP000193067">
    <property type="component" value="Unassembled WGS sequence"/>
</dbReference>
<reference evidence="2 3" key="1">
    <citation type="journal article" date="2015" name="Biotechnol. Biofuels">
        <title>Enhanced degradation of softwood versus hardwood by the white-rot fungus Pycnoporus coccineus.</title>
        <authorList>
            <person name="Couturier M."/>
            <person name="Navarro D."/>
            <person name="Chevret D."/>
            <person name="Henrissat B."/>
            <person name="Piumi F."/>
            <person name="Ruiz-Duenas F.J."/>
            <person name="Martinez A.T."/>
            <person name="Grigoriev I.V."/>
            <person name="Riley R."/>
            <person name="Lipzen A."/>
            <person name="Berrin J.G."/>
            <person name="Master E.R."/>
            <person name="Rosso M.N."/>
        </authorList>
    </citation>
    <scope>NUCLEOTIDE SEQUENCE [LARGE SCALE GENOMIC DNA]</scope>
    <source>
        <strain evidence="2 3">BRFM310</strain>
    </source>
</reference>
<accession>A0A1Y2IIL3</accession>
<feature type="compositionally biased region" description="Basic and acidic residues" evidence="1">
    <location>
        <begin position="138"/>
        <end position="147"/>
    </location>
</feature>
<organism evidence="2 3">
    <name type="scientific">Trametes coccinea (strain BRFM310)</name>
    <name type="common">Pycnoporus coccineus</name>
    <dbReference type="NCBI Taxonomy" id="1353009"/>
    <lineage>
        <taxon>Eukaryota</taxon>
        <taxon>Fungi</taxon>
        <taxon>Dikarya</taxon>
        <taxon>Basidiomycota</taxon>
        <taxon>Agaricomycotina</taxon>
        <taxon>Agaricomycetes</taxon>
        <taxon>Polyporales</taxon>
        <taxon>Polyporaceae</taxon>
        <taxon>Trametes</taxon>
    </lineage>
</organism>
<gene>
    <name evidence="2" type="ORF">PYCCODRAFT_1468913</name>
</gene>
<protein>
    <submittedName>
        <fullName evidence="2">Uncharacterized protein</fullName>
    </submittedName>
</protein>
<name>A0A1Y2IIL3_TRAC3</name>
<dbReference type="EMBL" id="KZ084114">
    <property type="protein sequence ID" value="OSD00947.1"/>
    <property type="molecule type" value="Genomic_DNA"/>
</dbReference>
<evidence type="ECO:0000313" key="3">
    <source>
        <dbReference type="Proteomes" id="UP000193067"/>
    </source>
</evidence>
<dbReference type="OrthoDB" id="10645849at2759"/>
<feature type="region of interest" description="Disordered" evidence="1">
    <location>
        <begin position="89"/>
        <end position="239"/>
    </location>
</feature>
<dbReference type="AlphaFoldDB" id="A0A1Y2IIL3"/>
<feature type="compositionally biased region" description="Basic and acidic residues" evidence="1">
    <location>
        <begin position="223"/>
        <end position="236"/>
    </location>
</feature>
<keyword evidence="3" id="KW-1185">Reference proteome</keyword>
<evidence type="ECO:0000256" key="1">
    <source>
        <dbReference type="SAM" id="MobiDB-lite"/>
    </source>
</evidence>
<evidence type="ECO:0000313" key="2">
    <source>
        <dbReference type="EMBL" id="OSD00947.1"/>
    </source>
</evidence>
<proteinExistence type="predicted"/>